<dbReference type="EMBL" id="BJWL01000026">
    <property type="protein sequence ID" value="GFZ16762.1"/>
    <property type="molecule type" value="Genomic_DNA"/>
</dbReference>
<feature type="region of interest" description="Disordered" evidence="1">
    <location>
        <begin position="1"/>
        <end position="26"/>
    </location>
</feature>
<evidence type="ECO:0000313" key="2">
    <source>
        <dbReference type="EMBL" id="GFZ16762.1"/>
    </source>
</evidence>
<gene>
    <name evidence="2" type="ORF">Acr_26g0000320</name>
</gene>
<dbReference type="Proteomes" id="UP000585474">
    <property type="component" value="Unassembled WGS sequence"/>
</dbReference>
<evidence type="ECO:0000313" key="3">
    <source>
        <dbReference type="Proteomes" id="UP000585474"/>
    </source>
</evidence>
<protein>
    <submittedName>
        <fullName evidence="2">Uncharacterized protein</fullName>
    </submittedName>
</protein>
<reference evidence="2 3" key="1">
    <citation type="submission" date="2019-07" db="EMBL/GenBank/DDBJ databases">
        <title>De Novo Assembly of kiwifruit Actinidia rufa.</title>
        <authorList>
            <person name="Sugita-Konishi S."/>
            <person name="Sato K."/>
            <person name="Mori E."/>
            <person name="Abe Y."/>
            <person name="Kisaki G."/>
            <person name="Hamano K."/>
            <person name="Suezawa K."/>
            <person name="Otani M."/>
            <person name="Fukuda T."/>
            <person name="Manabe T."/>
            <person name="Gomi K."/>
            <person name="Tabuchi M."/>
            <person name="Akimitsu K."/>
            <person name="Kataoka I."/>
        </authorList>
    </citation>
    <scope>NUCLEOTIDE SEQUENCE [LARGE SCALE GENOMIC DNA]</scope>
    <source>
        <strain evidence="3">cv. Fuchu</strain>
    </source>
</reference>
<name>A0A7J0H138_9ERIC</name>
<sequence length="283" mass="30949">MRTFPSLNSRLGRGEEQKEEEETPQLVLNRRRNRVIPDKEPEVPTWLISIFSLDSEHPYDLAFNPFQLVCEVEIVRGGDPKSRSVSGNMRKQPIGGPSQKSKTKKGKGNSSGQAKLWKPKFSTAELGKQVTVADSTKDHDTNLALARAIMLPKDIANLVEEGSEEIRNPMRDAAISECMRSAELKKTKKKDVSNVATTLAQNEATASGTRHFKISPSFRKNTYQPAEESGEEAQAVEAIEIEGKVAAEKIGKVTAEAEKKAAEAGEVAAKVGEVAAQDPPNKL</sequence>
<proteinExistence type="predicted"/>
<accession>A0A7J0H138</accession>
<feature type="region of interest" description="Disordered" evidence="1">
    <location>
        <begin position="79"/>
        <end position="115"/>
    </location>
</feature>
<evidence type="ECO:0000256" key="1">
    <source>
        <dbReference type="SAM" id="MobiDB-lite"/>
    </source>
</evidence>
<keyword evidence="3" id="KW-1185">Reference proteome</keyword>
<organism evidence="2 3">
    <name type="scientific">Actinidia rufa</name>
    <dbReference type="NCBI Taxonomy" id="165716"/>
    <lineage>
        <taxon>Eukaryota</taxon>
        <taxon>Viridiplantae</taxon>
        <taxon>Streptophyta</taxon>
        <taxon>Embryophyta</taxon>
        <taxon>Tracheophyta</taxon>
        <taxon>Spermatophyta</taxon>
        <taxon>Magnoliopsida</taxon>
        <taxon>eudicotyledons</taxon>
        <taxon>Gunneridae</taxon>
        <taxon>Pentapetalae</taxon>
        <taxon>asterids</taxon>
        <taxon>Ericales</taxon>
        <taxon>Actinidiaceae</taxon>
        <taxon>Actinidia</taxon>
    </lineage>
</organism>
<dbReference type="AlphaFoldDB" id="A0A7J0H138"/>
<comment type="caution">
    <text evidence="2">The sequence shown here is derived from an EMBL/GenBank/DDBJ whole genome shotgun (WGS) entry which is preliminary data.</text>
</comment>